<dbReference type="Proteomes" id="UP000679129">
    <property type="component" value="Chromosome"/>
</dbReference>
<organism evidence="2 3">
    <name type="scientific">Candidatus Minimicrobia naudis</name>
    <dbReference type="NCBI Taxonomy" id="2841263"/>
    <lineage>
        <taxon>Bacteria</taxon>
        <taxon>Candidatus Saccharimonadota</taxon>
        <taxon>Candidatus Saccharimonadota incertae sedis</taxon>
        <taxon>Candidatus Minimicrobia</taxon>
    </lineage>
</organism>
<dbReference type="PROSITE" id="PS50165">
    <property type="entry name" value="UVRC"/>
    <property type="match status" value="1"/>
</dbReference>
<proteinExistence type="predicted"/>
<gene>
    <name evidence="2" type="ORF">KOY48_04125</name>
</gene>
<feature type="domain" description="UvrC family homology region profile" evidence="1">
    <location>
        <begin position="38"/>
        <end position="163"/>
    </location>
</feature>
<dbReference type="GO" id="GO:0009381">
    <property type="term" value="F:excinuclease ABC activity"/>
    <property type="evidence" value="ECO:0007669"/>
    <property type="project" value="InterPro"/>
</dbReference>
<evidence type="ECO:0000313" key="3">
    <source>
        <dbReference type="Proteomes" id="UP000679129"/>
    </source>
</evidence>
<name>A0A8F1SB88_9BACT</name>
<dbReference type="InterPro" id="IPR050066">
    <property type="entry name" value="UvrABC_protein_C"/>
</dbReference>
<dbReference type="Gene3D" id="1.10.150.20">
    <property type="entry name" value="5' to 3' exonuclease, C-terminal subdomain"/>
    <property type="match status" value="1"/>
</dbReference>
<dbReference type="Gene3D" id="3.30.420.340">
    <property type="entry name" value="UvrC, RNAse H endonuclease domain"/>
    <property type="match status" value="1"/>
</dbReference>
<dbReference type="InterPro" id="IPR010994">
    <property type="entry name" value="RuvA_2-like"/>
</dbReference>
<dbReference type="Pfam" id="PF08459">
    <property type="entry name" value="UvrC_RNaseH_dom"/>
    <property type="match status" value="1"/>
</dbReference>
<dbReference type="AlphaFoldDB" id="A0A8F1SB88"/>
<dbReference type="InterPro" id="IPR038476">
    <property type="entry name" value="UvrC_RNase_H_dom_sf"/>
</dbReference>
<dbReference type="Pfam" id="PF14520">
    <property type="entry name" value="HHH_5"/>
    <property type="match status" value="1"/>
</dbReference>
<evidence type="ECO:0000313" key="2">
    <source>
        <dbReference type="EMBL" id="QWQ32053.1"/>
    </source>
</evidence>
<dbReference type="GO" id="GO:0009380">
    <property type="term" value="C:excinuclease repair complex"/>
    <property type="evidence" value="ECO:0007669"/>
    <property type="project" value="TreeGrafter"/>
</dbReference>
<dbReference type="KEGG" id="mnd:KOY48_04125"/>
<dbReference type="SUPFAM" id="SSF47781">
    <property type="entry name" value="RuvA domain 2-like"/>
    <property type="match status" value="1"/>
</dbReference>
<dbReference type="EMBL" id="CP076460">
    <property type="protein sequence ID" value="QWQ32053.1"/>
    <property type="molecule type" value="Genomic_DNA"/>
</dbReference>
<accession>A0A8F1SB88</accession>
<sequence length="341" mass="38650">MISYIKGNRKAIMLWSWSVERVKTASLELHDFERFAGLRNKLRAMQELQRRVMFGDKEFLDISKDKALADLAKLLGLKNIPVRIEGYDISHMSGRQVVASMVVFTNGASDRAEYRKFKVSDKNDDTGNMYEVIFRRLGERNIKSWGRPDLLLIDGGKGQLAAAIKARDERGITVPIISIAKREEELLVHKIGSQITAFIKQIQSQPRADIAIHEDGDIYVVNLHPSQRNAGSHSKNLRASIEQNRKERPVTGESSLATTDIVKLFQRIRDESHRFAVSYHTALKRQHQTKNQLEEIPGIGPKTRAKLLRKFGSVKKIIEADYAELQAEVGSKKANLIKHSS</sequence>
<dbReference type="InterPro" id="IPR001162">
    <property type="entry name" value="UvrC_RNase_H_dom"/>
</dbReference>
<dbReference type="PANTHER" id="PTHR30562:SF1">
    <property type="entry name" value="UVRABC SYSTEM PROTEIN C"/>
    <property type="match status" value="1"/>
</dbReference>
<evidence type="ECO:0000259" key="1">
    <source>
        <dbReference type="PROSITE" id="PS50165"/>
    </source>
</evidence>
<reference evidence="2" key="1">
    <citation type="submission" date="2021-06" db="EMBL/GenBank/DDBJ databases">
        <title>An adapted protocol for Saccharibacteria cultivation: two new species join this phylum of Candidate Phyla Radiations.</title>
        <authorList>
            <person name="Ibrahim A."/>
            <person name="Maatouk M."/>
            <person name="Zgheib R."/>
            <person name="Haddad G."/>
            <person name="Bou Khalil J."/>
            <person name="Raoult D."/>
            <person name="Bittar F."/>
        </authorList>
    </citation>
    <scope>NUCLEOTIDE SEQUENCE</scope>
    <source>
        <strain evidence="2">IHU1</strain>
    </source>
</reference>
<dbReference type="GO" id="GO:0006974">
    <property type="term" value="P:DNA damage response"/>
    <property type="evidence" value="ECO:0007669"/>
    <property type="project" value="TreeGrafter"/>
</dbReference>
<dbReference type="PANTHER" id="PTHR30562">
    <property type="entry name" value="UVRC/OXIDOREDUCTASE"/>
    <property type="match status" value="1"/>
</dbReference>
<protein>
    <recommendedName>
        <fullName evidence="1">UvrC family homology region profile domain-containing protein</fullName>
    </recommendedName>
</protein>
<keyword evidence="3" id="KW-1185">Reference proteome</keyword>